<dbReference type="InterPro" id="IPR051279">
    <property type="entry name" value="PP1-Reg/Actin-Interact_Protein"/>
</dbReference>
<feature type="region of interest" description="Disordered" evidence="3">
    <location>
        <begin position="1014"/>
        <end position="1041"/>
    </location>
</feature>
<dbReference type="PANTHER" id="PTHR24112">
    <property type="entry name" value="LEUCINE-RICH REPEAT, ISOFORM F-RELATED"/>
    <property type="match status" value="1"/>
</dbReference>
<evidence type="ECO:0000313" key="4">
    <source>
        <dbReference type="EMBL" id="RPA84586.1"/>
    </source>
</evidence>
<dbReference type="SMART" id="SM00368">
    <property type="entry name" value="LRR_RI"/>
    <property type="match status" value="3"/>
</dbReference>
<dbReference type="Gene3D" id="3.80.10.10">
    <property type="entry name" value="Ribonuclease Inhibitor"/>
    <property type="match status" value="2"/>
</dbReference>
<name>A0A3N4IG46_ASCIM</name>
<dbReference type="OrthoDB" id="8436363at2759"/>
<feature type="region of interest" description="Disordered" evidence="3">
    <location>
        <begin position="868"/>
        <end position="891"/>
    </location>
</feature>
<organism evidence="4 5">
    <name type="scientific">Ascobolus immersus RN42</name>
    <dbReference type="NCBI Taxonomy" id="1160509"/>
    <lineage>
        <taxon>Eukaryota</taxon>
        <taxon>Fungi</taxon>
        <taxon>Dikarya</taxon>
        <taxon>Ascomycota</taxon>
        <taxon>Pezizomycotina</taxon>
        <taxon>Pezizomycetes</taxon>
        <taxon>Pezizales</taxon>
        <taxon>Ascobolaceae</taxon>
        <taxon>Ascobolus</taxon>
    </lineage>
</organism>
<dbReference type="SUPFAM" id="SSF52047">
    <property type="entry name" value="RNI-like"/>
    <property type="match status" value="1"/>
</dbReference>
<dbReference type="PANTHER" id="PTHR24112:SF9">
    <property type="entry name" value="PROTEIN PHOSPHATASE 1 REGULATORY SUBUNIT 37"/>
    <property type="match status" value="1"/>
</dbReference>
<feature type="region of interest" description="Disordered" evidence="3">
    <location>
        <begin position="1175"/>
        <end position="1198"/>
    </location>
</feature>
<protein>
    <submittedName>
        <fullName evidence="4">RNI-like protein</fullName>
    </submittedName>
</protein>
<feature type="compositionally biased region" description="Acidic residues" evidence="3">
    <location>
        <begin position="875"/>
        <end position="891"/>
    </location>
</feature>
<feature type="compositionally biased region" description="Basic and acidic residues" evidence="3">
    <location>
        <begin position="225"/>
        <end position="259"/>
    </location>
</feature>
<feature type="compositionally biased region" description="Basic and acidic residues" evidence="3">
    <location>
        <begin position="48"/>
        <end position="57"/>
    </location>
</feature>
<keyword evidence="5" id="KW-1185">Reference proteome</keyword>
<feature type="compositionally biased region" description="Basic and acidic residues" evidence="3">
    <location>
        <begin position="1175"/>
        <end position="1186"/>
    </location>
</feature>
<feature type="compositionally biased region" description="Basic and acidic residues" evidence="3">
    <location>
        <begin position="366"/>
        <end position="395"/>
    </location>
</feature>
<dbReference type="EMBL" id="ML119658">
    <property type="protein sequence ID" value="RPA84586.1"/>
    <property type="molecule type" value="Genomic_DNA"/>
</dbReference>
<feature type="compositionally biased region" description="Acidic residues" evidence="3">
    <location>
        <begin position="1014"/>
        <end position="1023"/>
    </location>
</feature>
<keyword evidence="2" id="KW-0677">Repeat</keyword>
<dbReference type="STRING" id="1160509.A0A3N4IG46"/>
<evidence type="ECO:0000256" key="3">
    <source>
        <dbReference type="SAM" id="MobiDB-lite"/>
    </source>
</evidence>
<feature type="region of interest" description="Disordered" evidence="3">
    <location>
        <begin position="115"/>
        <end position="157"/>
    </location>
</feature>
<dbReference type="InterPro" id="IPR032675">
    <property type="entry name" value="LRR_dom_sf"/>
</dbReference>
<gene>
    <name evidence="4" type="ORF">BJ508DRAFT_323495</name>
</gene>
<reference evidence="4 5" key="1">
    <citation type="journal article" date="2018" name="Nat. Ecol. Evol.">
        <title>Pezizomycetes genomes reveal the molecular basis of ectomycorrhizal truffle lifestyle.</title>
        <authorList>
            <person name="Murat C."/>
            <person name="Payen T."/>
            <person name="Noel B."/>
            <person name="Kuo A."/>
            <person name="Morin E."/>
            <person name="Chen J."/>
            <person name="Kohler A."/>
            <person name="Krizsan K."/>
            <person name="Balestrini R."/>
            <person name="Da Silva C."/>
            <person name="Montanini B."/>
            <person name="Hainaut M."/>
            <person name="Levati E."/>
            <person name="Barry K.W."/>
            <person name="Belfiori B."/>
            <person name="Cichocki N."/>
            <person name="Clum A."/>
            <person name="Dockter R.B."/>
            <person name="Fauchery L."/>
            <person name="Guy J."/>
            <person name="Iotti M."/>
            <person name="Le Tacon F."/>
            <person name="Lindquist E.A."/>
            <person name="Lipzen A."/>
            <person name="Malagnac F."/>
            <person name="Mello A."/>
            <person name="Molinier V."/>
            <person name="Miyauchi S."/>
            <person name="Poulain J."/>
            <person name="Riccioni C."/>
            <person name="Rubini A."/>
            <person name="Sitrit Y."/>
            <person name="Splivallo R."/>
            <person name="Traeger S."/>
            <person name="Wang M."/>
            <person name="Zifcakova L."/>
            <person name="Wipf D."/>
            <person name="Zambonelli A."/>
            <person name="Paolocci F."/>
            <person name="Nowrousian M."/>
            <person name="Ottonello S."/>
            <person name="Baldrian P."/>
            <person name="Spatafora J.W."/>
            <person name="Henrissat B."/>
            <person name="Nagy L.G."/>
            <person name="Aury J.M."/>
            <person name="Wincker P."/>
            <person name="Grigoriev I.V."/>
            <person name="Bonfante P."/>
            <person name="Martin F.M."/>
        </authorList>
    </citation>
    <scope>NUCLEOTIDE SEQUENCE [LARGE SCALE GENOMIC DNA]</scope>
    <source>
        <strain evidence="4 5">RN42</strain>
    </source>
</reference>
<evidence type="ECO:0000256" key="1">
    <source>
        <dbReference type="ARBA" id="ARBA00022614"/>
    </source>
</evidence>
<feature type="region of interest" description="Disordered" evidence="3">
    <location>
        <begin position="334"/>
        <end position="401"/>
    </location>
</feature>
<proteinExistence type="predicted"/>
<dbReference type="AlphaFoldDB" id="A0A3N4IG46"/>
<feature type="region of interest" description="Disordered" evidence="3">
    <location>
        <begin position="222"/>
        <end position="259"/>
    </location>
</feature>
<accession>A0A3N4IG46</accession>
<feature type="compositionally biased region" description="Basic and acidic residues" evidence="3">
    <location>
        <begin position="1"/>
        <end position="17"/>
    </location>
</feature>
<keyword evidence="1" id="KW-0433">Leucine-rich repeat</keyword>
<dbReference type="Proteomes" id="UP000275078">
    <property type="component" value="Unassembled WGS sequence"/>
</dbReference>
<feature type="region of interest" description="Disordered" evidence="3">
    <location>
        <begin position="1"/>
        <end position="102"/>
    </location>
</feature>
<sequence>MMEANRTDNGHRERRNSTDVTNAGHHHSPTYVHAHPTAATSTPARRPSVGERQHSRENIAPASTNPLISALAATGGHSTPAPPVQPSSNNAPAPPRRSGSWLSNLSSKISAATHLTSHNNNTPSPSPASPHPTSHADSHPHPPSPHTEKPPNSPGFFIQTLRRLSTPGSASRPAKPVPVVQCERMVLNKNHTRERCKLPDLDASKLRKVAFSLDVQVAPNSLDEEERKRDAKKTEQERQERKERRERREQRRRSKDAEATLKEVIVSGLDAPVPEAVATPDVEKVLEVVEKTVTNGVVDAVPTTKDLAVNEVKIEPAIEVDDSAKEMAVAAVNGDDDVPPAVPEKDYPPNTVPKAKLPTPTGTPKSSKEDVSRTSRESSDAKDTKDEAPKEETYRNRPVHRKRTKNPALIYKRCCELRESSILDSILGKLSEYNADGSIETLDLTKIEITVSDAPAFSDFLTLVPIRKLILENCKLTDEAVRVILAGLLAVKRPSSERSSKSSDIRKQATGTEKTKPQRNDCYGGFVESLVLSDNPKLTKQGWNYVSLFVHMCHSLKALDMSKIPIPKVFNVKAPTTTKAQSVSGDIAGLFSMALCERLCKRGLEELNLNNCELSMEQVLRIMQGVVKSGIIRLGLAGSKLGLEGLEAVSRWMKTTEGCMALDLSGIDLRDHLDMIASSIRPNSSFLCLVLSNCNLNAQSLTALLPTLARLPNFRLLDLSQNLNLFASQPDALSVLRRYLPKLPVLKKLMLDGTSMDADHAIALFEIIPDVRQLSHLSMLQNPLYATDRSGPATPSYQSEAREENAALFTALVAMAKCSRTLVRVDVDKPPKGDELVLRALAKRMLSYLLRNMEKGACDDWMADTVDSTPYASDGGDDDDEDGADGDPDDEDYVIGGTGVVKALGVCLTNTPNRNYTTSPFDPTQLESARAHEMSKALLSRARSIKARVEGALTKSTTRDEMGKRKLLFLDDTLKKVIAKFEQEYPECRLPPPSPTPSLTEPDLVPESIEYDDALDIDPDSDSLEDRDAYGPTIKPSLSRRGSDISLASKKKVNEEAQMLKLGKLLIQGEEAGCISCEEGEGVADDVVRCPELGRHEVEGVAECVARKLEAEQKRREEVERFGLNGVKKEDRVDYGAGANEKAPVQLNTLVNAQSNGVNGGGVTWTHGYLEPVVESKKPEPEEGVHKVNGVVRQSRKE</sequence>
<evidence type="ECO:0000313" key="5">
    <source>
        <dbReference type="Proteomes" id="UP000275078"/>
    </source>
</evidence>
<feature type="compositionally biased region" description="Low complexity" evidence="3">
    <location>
        <begin position="33"/>
        <end position="47"/>
    </location>
</feature>
<evidence type="ECO:0000256" key="2">
    <source>
        <dbReference type="ARBA" id="ARBA00022737"/>
    </source>
</evidence>